<proteinExistence type="predicted"/>
<dbReference type="HOGENOM" id="CLU_1653320_0_0_1"/>
<dbReference type="InParanoid" id="I2H5A2"/>
<accession>I2H5A2</accession>
<dbReference type="Proteomes" id="UP000002866">
    <property type="component" value="Chromosome 6"/>
</dbReference>
<organism evidence="1 2">
    <name type="scientific">Henningerozyma blattae (strain ATCC 34711 / CBS 6284 / DSM 70876 / NBRC 10599 / NRRL Y-10934 / UCD 77-7)</name>
    <name type="common">Yeast</name>
    <name type="synonym">Tetrapisispora blattae</name>
    <dbReference type="NCBI Taxonomy" id="1071380"/>
    <lineage>
        <taxon>Eukaryota</taxon>
        <taxon>Fungi</taxon>
        <taxon>Dikarya</taxon>
        <taxon>Ascomycota</taxon>
        <taxon>Saccharomycotina</taxon>
        <taxon>Saccharomycetes</taxon>
        <taxon>Saccharomycetales</taxon>
        <taxon>Saccharomycetaceae</taxon>
        <taxon>Henningerozyma</taxon>
    </lineage>
</organism>
<gene>
    <name evidence="1" type="primary">TBLA0F00100</name>
    <name evidence="1" type="ORF">TBLA_0F00100</name>
</gene>
<dbReference type="KEGG" id="tbl:TBLA_0F00100"/>
<dbReference type="GeneID" id="14497093"/>
<dbReference type="RefSeq" id="XP_004181073.1">
    <property type="nucleotide sequence ID" value="XM_004181025.1"/>
</dbReference>
<keyword evidence="2" id="KW-1185">Reference proteome</keyword>
<evidence type="ECO:0000313" key="1">
    <source>
        <dbReference type="EMBL" id="CCH61554.1"/>
    </source>
</evidence>
<dbReference type="AlphaFoldDB" id="I2H5A2"/>
<evidence type="ECO:0000313" key="2">
    <source>
        <dbReference type="Proteomes" id="UP000002866"/>
    </source>
</evidence>
<protein>
    <submittedName>
        <fullName evidence="1">Uncharacterized protein</fullName>
    </submittedName>
</protein>
<reference evidence="1 2" key="1">
    <citation type="journal article" date="2011" name="Proc. Natl. Acad. Sci. U.S.A.">
        <title>Evolutionary erosion of yeast sex chromosomes by mating-type switching accidents.</title>
        <authorList>
            <person name="Gordon J.L."/>
            <person name="Armisen D."/>
            <person name="Proux-Wera E."/>
            <person name="Oheigeartaigh S.S."/>
            <person name="Byrne K.P."/>
            <person name="Wolfe K.H."/>
        </authorList>
    </citation>
    <scope>NUCLEOTIDE SEQUENCE [LARGE SCALE GENOMIC DNA]</scope>
    <source>
        <strain evidence="2">ATCC 34711 / CBS 6284 / DSM 70876 / NBRC 10599 / NRRL Y-10934 / UCD 77-7</strain>
    </source>
</reference>
<sequence>MNVNMFHNSVKQLAHRVDNALRTISENYSSLSSISTPEVIEGRKDVAPLPKHRLDTVAMIDATTLDAAQSSKRQRVSTSVENSDHLVTQLSSLNHDSYDSLQILAGLLDNDTEMSMTVKDLHRRYKDLAQMTVIPNGARVGQGGTTLVFLLPKLRFLPPM</sequence>
<name>I2H5A2_HENB6</name>
<dbReference type="EMBL" id="HE806321">
    <property type="protein sequence ID" value="CCH61554.1"/>
    <property type="molecule type" value="Genomic_DNA"/>
</dbReference>